<evidence type="ECO:0000313" key="2">
    <source>
        <dbReference type="EMBL" id="KAL0132266.1"/>
    </source>
</evidence>
<comment type="caution">
    <text evidence="2">The sequence shown here is derived from an EMBL/GenBank/DDBJ whole genome shotgun (WGS) entry which is preliminary data.</text>
</comment>
<keyword evidence="3" id="KW-1185">Reference proteome</keyword>
<dbReference type="EMBL" id="JADYXP020000001">
    <property type="protein sequence ID" value="KAL0132266.1"/>
    <property type="molecule type" value="Genomic_DNA"/>
</dbReference>
<gene>
    <name evidence="2" type="ORF">PUN28_000212</name>
</gene>
<sequence>MRKTVRRIFRRIFYFRSINEQMFNDNFVTHSHSASLPPIPLLFPSGINGMSQISVSGKSPPTGRRATPVKICVSPRLRTAFSPVASYVARPSLGPERATLREKGDTLRAAGPEGASERAKVSSRVRCSREEGS</sequence>
<evidence type="ECO:0000256" key="1">
    <source>
        <dbReference type="SAM" id="MobiDB-lite"/>
    </source>
</evidence>
<protein>
    <submittedName>
        <fullName evidence="2">Uncharacterized protein</fullName>
    </submittedName>
</protein>
<dbReference type="Proteomes" id="UP001430953">
    <property type="component" value="Unassembled WGS sequence"/>
</dbReference>
<accession>A0AAW2GY84</accession>
<evidence type="ECO:0000313" key="3">
    <source>
        <dbReference type="Proteomes" id="UP001430953"/>
    </source>
</evidence>
<name>A0AAW2GY84_9HYME</name>
<reference evidence="2 3" key="1">
    <citation type="submission" date="2023-03" db="EMBL/GenBank/DDBJ databases">
        <title>High recombination rates correlate with genetic variation in Cardiocondyla obscurior ants.</title>
        <authorList>
            <person name="Errbii M."/>
        </authorList>
    </citation>
    <scope>NUCLEOTIDE SEQUENCE [LARGE SCALE GENOMIC DNA]</scope>
    <source>
        <strain evidence="2">Alpha-2009</strain>
        <tissue evidence="2">Whole body</tissue>
    </source>
</reference>
<organism evidence="2 3">
    <name type="scientific">Cardiocondyla obscurior</name>
    <dbReference type="NCBI Taxonomy" id="286306"/>
    <lineage>
        <taxon>Eukaryota</taxon>
        <taxon>Metazoa</taxon>
        <taxon>Ecdysozoa</taxon>
        <taxon>Arthropoda</taxon>
        <taxon>Hexapoda</taxon>
        <taxon>Insecta</taxon>
        <taxon>Pterygota</taxon>
        <taxon>Neoptera</taxon>
        <taxon>Endopterygota</taxon>
        <taxon>Hymenoptera</taxon>
        <taxon>Apocrita</taxon>
        <taxon>Aculeata</taxon>
        <taxon>Formicoidea</taxon>
        <taxon>Formicidae</taxon>
        <taxon>Myrmicinae</taxon>
        <taxon>Cardiocondyla</taxon>
    </lineage>
</organism>
<proteinExistence type="predicted"/>
<feature type="region of interest" description="Disordered" evidence="1">
    <location>
        <begin position="92"/>
        <end position="133"/>
    </location>
</feature>
<dbReference type="AlphaFoldDB" id="A0AAW2GY84"/>